<dbReference type="EMBL" id="JACOFX010000009">
    <property type="protein sequence ID" value="MBC3909300.1"/>
    <property type="molecule type" value="Genomic_DNA"/>
</dbReference>
<evidence type="ECO:0000256" key="9">
    <source>
        <dbReference type="ARBA" id="ARBA00023204"/>
    </source>
</evidence>
<comment type="cofactor">
    <cofactor evidence="2">
        <name>Zn(2+)</name>
        <dbReference type="ChEBI" id="CHEBI:29105"/>
    </cofactor>
</comment>
<keyword evidence="3 12" id="KW-0489">Methyltransferase</keyword>
<dbReference type="InterPro" id="IPR018060">
    <property type="entry name" value="HTH_AraC"/>
</dbReference>
<accession>A0ABR6ZC13</accession>
<dbReference type="CDD" id="cd06445">
    <property type="entry name" value="ATase"/>
    <property type="match status" value="1"/>
</dbReference>
<dbReference type="InterPro" id="IPR035451">
    <property type="entry name" value="Ada-like_dom_sf"/>
</dbReference>
<protein>
    <submittedName>
        <fullName evidence="12">Bifunctional DNA-binding transcriptional regulator/O6-methylguanine-DNA methyltransferase Ada</fullName>
    </submittedName>
</protein>
<dbReference type="SUPFAM" id="SSF46689">
    <property type="entry name" value="Homeodomain-like"/>
    <property type="match status" value="1"/>
</dbReference>
<dbReference type="InterPro" id="IPR036631">
    <property type="entry name" value="MGMT_N_sf"/>
</dbReference>
<evidence type="ECO:0000256" key="6">
    <source>
        <dbReference type="ARBA" id="ARBA00023015"/>
    </source>
</evidence>
<keyword evidence="12" id="KW-0238">DNA-binding</keyword>
<dbReference type="NCBIfam" id="NF011964">
    <property type="entry name" value="PRK15435.1"/>
    <property type="match status" value="1"/>
</dbReference>
<dbReference type="InterPro" id="IPR014048">
    <property type="entry name" value="MethylDNA_cys_MeTrfase_DNA-bd"/>
</dbReference>
<evidence type="ECO:0000256" key="2">
    <source>
        <dbReference type="ARBA" id="ARBA00001947"/>
    </source>
</evidence>
<dbReference type="Pfam" id="PF01035">
    <property type="entry name" value="DNA_binding_1"/>
    <property type="match status" value="1"/>
</dbReference>
<dbReference type="InterPro" id="IPR036388">
    <property type="entry name" value="WH-like_DNA-bd_sf"/>
</dbReference>
<dbReference type="SMART" id="SM00342">
    <property type="entry name" value="HTH_ARAC"/>
    <property type="match status" value="1"/>
</dbReference>
<evidence type="ECO:0000256" key="3">
    <source>
        <dbReference type="ARBA" id="ARBA00022603"/>
    </source>
</evidence>
<keyword evidence="5" id="KW-0227">DNA damage</keyword>
<evidence type="ECO:0000313" key="12">
    <source>
        <dbReference type="EMBL" id="MBC3909300.1"/>
    </source>
</evidence>
<keyword evidence="4" id="KW-0808">Transferase</keyword>
<evidence type="ECO:0000256" key="1">
    <source>
        <dbReference type="ARBA" id="ARBA00001286"/>
    </source>
</evidence>
<comment type="catalytic activity">
    <reaction evidence="1">
        <text>a 4-O-methyl-thymidine in DNA + L-cysteinyl-[protein] = a thymidine in DNA + S-methyl-L-cysteinyl-[protein]</text>
        <dbReference type="Rhea" id="RHEA:53428"/>
        <dbReference type="Rhea" id="RHEA-COMP:10131"/>
        <dbReference type="Rhea" id="RHEA-COMP:10132"/>
        <dbReference type="Rhea" id="RHEA-COMP:13555"/>
        <dbReference type="Rhea" id="RHEA-COMP:13556"/>
        <dbReference type="ChEBI" id="CHEBI:29950"/>
        <dbReference type="ChEBI" id="CHEBI:82612"/>
        <dbReference type="ChEBI" id="CHEBI:137386"/>
        <dbReference type="ChEBI" id="CHEBI:137387"/>
        <dbReference type="EC" id="2.1.1.63"/>
    </reaction>
</comment>
<dbReference type="Pfam" id="PF12833">
    <property type="entry name" value="HTH_18"/>
    <property type="match status" value="1"/>
</dbReference>
<evidence type="ECO:0000256" key="10">
    <source>
        <dbReference type="ARBA" id="ARBA00049348"/>
    </source>
</evidence>
<dbReference type="SUPFAM" id="SSF53155">
    <property type="entry name" value="Methylated DNA-protein cysteine methyltransferase domain"/>
    <property type="match status" value="1"/>
</dbReference>
<dbReference type="PANTHER" id="PTHR10815:SF14">
    <property type="entry name" value="BIFUNCTIONAL TRANSCRIPTIONAL ACTIVATOR_DNA REPAIR ENZYME ADA"/>
    <property type="match status" value="1"/>
</dbReference>
<dbReference type="InterPro" id="IPR036217">
    <property type="entry name" value="MethylDNA_cys_MeTrfase_DNAb"/>
</dbReference>
<dbReference type="SUPFAM" id="SSF46767">
    <property type="entry name" value="Methylated DNA-protein cysteine methyltransferase, C-terminal domain"/>
    <property type="match status" value="1"/>
</dbReference>
<reference evidence="12 13" key="1">
    <citation type="submission" date="2020-08" db="EMBL/GenBank/DDBJ databases">
        <title>Novel species isolated from subtropical streams in China.</title>
        <authorList>
            <person name="Lu H."/>
        </authorList>
    </citation>
    <scope>NUCLEOTIDE SEQUENCE [LARGE SCALE GENOMIC DNA]</scope>
    <source>
        <strain evidence="12 13">NL8W</strain>
    </source>
</reference>
<evidence type="ECO:0000256" key="8">
    <source>
        <dbReference type="ARBA" id="ARBA00023163"/>
    </source>
</evidence>
<dbReference type="PROSITE" id="PS00374">
    <property type="entry name" value="MGMT"/>
    <property type="match status" value="1"/>
</dbReference>
<evidence type="ECO:0000313" key="13">
    <source>
        <dbReference type="Proteomes" id="UP000646911"/>
    </source>
</evidence>
<evidence type="ECO:0000256" key="4">
    <source>
        <dbReference type="ARBA" id="ARBA00022679"/>
    </source>
</evidence>
<dbReference type="Pfam" id="PF02805">
    <property type="entry name" value="Ada_Zn_binding"/>
    <property type="match status" value="1"/>
</dbReference>
<dbReference type="InterPro" id="IPR001497">
    <property type="entry name" value="MethylDNA_cys_MeTrfase_AS"/>
</dbReference>
<dbReference type="Pfam" id="PF02870">
    <property type="entry name" value="Methyltransf_1N"/>
    <property type="match status" value="1"/>
</dbReference>
<keyword evidence="7" id="KW-0010">Activator</keyword>
<keyword evidence="8" id="KW-0804">Transcription</keyword>
<dbReference type="PROSITE" id="PS01124">
    <property type="entry name" value="HTH_ARAC_FAMILY_2"/>
    <property type="match status" value="1"/>
</dbReference>
<keyword evidence="13" id="KW-1185">Reference proteome</keyword>
<dbReference type="GO" id="GO:0008168">
    <property type="term" value="F:methyltransferase activity"/>
    <property type="evidence" value="ECO:0007669"/>
    <property type="project" value="UniProtKB-KW"/>
</dbReference>
<dbReference type="PANTHER" id="PTHR10815">
    <property type="entry name" value="METHYLATED-DNA--PROTEIN-CYSTEINE METHYLTRANSFERASE"/>
    <property type="match status" value="1"/>
</dbReference>
<dbReference type="Gene3D" id="3.40.10.10">
    <property type="entry name" value="DNA Methylphosphotriester Repair Domain"/>
    <property type="match status" value="1"/>
</dbReference>
<dbReference type="Proteomes" id="UP000646911">
    <property type="component" value="Unassembled WGS sequence"/>
</dbReference>
<sequence length="349" mass="38712">MPVDLDDVRWDAVCIKNRDLDGEFVFAVKTTGIYCRPSCPAKTAKRQNVEFYETTVLAQQAGYRACKRCHPDGVSQEHSRNSMIETACQLIKNSEAPLKLETLASKMAMSPHHFHRIFKELTGVTPKQYQSALQKEKVRSLLNQSASISGAIYDAGYNSASRFYEMAGAMLGMSPKAYRAGAEDLQMQYMVCESALGLLLIASTEKGICTIEFGDSASVLEQVLQQRFPKASIRAAETHFKEWVTSILAYIQQPRGLLDLPLDVQGTAFQQRVWKALQDIPPGQTASYAEIAKRIGSPSSVRAVANACASNQFAVAIPCHRVIRSDGDVTGYRWGMERKKALLKRESET</sequence>
<evidence type="ECO:0000256" key="7">
    <source>
        <dbReference type="ARBA" id="ARBA00023159"/>
    </source>
</evidence>
<name>A0ABR6ZC13_9BURK</name>
<dbReference type="InterPro" id="IPR009057">
    <property type="entry name" value="Homeodomain-like_sf"/>
</dbReference>
<dbReference type="Gene3D" id="1.10.10.60">
    <property type="entry name" value="Homeodomain-like"/>
    <property type="match status" value="1"/>
</dbReference>
<keyword evidence="9" id="KW-0234">DNA repair</keyword>
<evidence type="ECO:0000259" key="11">
    <source>
        <dbReference type="PROSITE" id="PS01124"/>
    </source>
</evidence>
<keyword evidence="6" id="KW-0805">Transcription regulation</keyword>
<gene>
    <name evidence="12" type="primary">ada</name>
    <name evidence="12" type="ORF">H8L47_17215</name>
</gene>
<evidence type="ECO:0000256" key="5">
    <source>
        <dbReference type="ARBA" id="ARBA00022763"/>
    </source>
</evidence>
<dbReference type="Gene3D" id="3.30.160.70">
    <property type="entry name" value="Methylated DNA-protein cysteine methyltransferase domain"/>
    <property type="match status" value="1"/>
</dbReference>
<comment type="caution">
    <text evidence="12">The sequence shown here is derived from an EMBL/GenBank/DDBJ whole genome shotgun (WGS) entry which is preliminary data.</text>
</comment>
<dbReference type="PIRSF" id="PIRSF000409">
    <property type="entry name" value="Ada"/>
    <property type="match status" value="1"/>
</dbReference>
<dbReference type="InterPro" id="IPR004026">
    <property type="entry name" value="Ada_DNA_repair_Zn-bd"/>
</dbReference>
<dbReference type="SUPFAM" id="SSF57884">
    <property type="entry name" value="Ada DNA repair protein, N-terminal domain (N-Ada 10)"/>
    <property type="match status" value="1"/>
</dbReference>
<proteinExistence type="predicted"/>
<dbReference type="NCBIfam" id="TIGR00589">
    <property type="entry name" value="ogt"/>
    <property type="match status" value="1"/>
</dbReference>
<feature type="domain" description="HTH araC/xylS-type" evidence="11">
    <location>
        <begin position="85"/>
        <end position="181"/>
    </location>
</feature>
<dbReference type="GO" id="GO:0003677">
    <property type="term" value="F:DNA binding"/>
    <property type="evidence" value="ECO:0007669"/>
    <property type="project" value="UniProtKB-KW"/>
</dbReference>
<dbReference type="Gene3D" id="1.10.10.10">
    <property type="entry name" value="Winged helix-like DNA-binding domain superfamily/Winged helix DNA-binding domain"/>
    <property type="match status" value="1"/>
</dbReference>
<organism evidence="12 13">
    <name type="scientific">Undibacterium umbellatum</name>
    <dbReference type="NCBI Taxonomy" id="2762300"/>
    <lineage>
        <taxon>Bacteria</taxon>
        <taxon>Pseudomonadati</taxon>
        <taxon>Pseudomonadota</taxon>
        <taxon>Betaproteobacteria</taxon>
        <taxon>Burkholderiales</taxon>
        <taxon>Oxalobacteraceae</taxon>
        <taxon>Undibacterium</taxon>
    </lineage>
</organism>
<comment type="catalytic activity">
    <reaction evidence="10">
        <text>a 6-O-methyl-2'-deoxyguanosine in DNA + L-cysteinyl-[protein] = S-methyl-L-cysteinyl-[protein] + a 2'-deoxyguanosine in DNA</text>
        <dbReference type="Rhea" id="RHEA:24000"/>
        <dbReference type="Rhea" id="RHEA-COMP:10131"/>
        <dbReference type="Rhea" id="RHEA-COMP:10132"/>
        <dbReference type="Rhea" id="RHEA-COMP:11367"/>
        <dbReference type="Rhea" id="RHEA-COMP:11368"/>
        <dbReference type="ChEBI" id="CHEBI:29950"/>
        <dbReference type="ChEBI" id="CHEBI:82612"/>
        <dbReference type="ChEBI" id="CHEBI:85445"/>
        <dbReference type="ChEBI" id="CHEBI:85448"/>
        <dbReference type="EC" id="2.1.1.63"/>
    </reaction>
</comment>
<dbReference type="GO" id="GO:0032259">
    <property type="term" value="P:methylation"/>
    <property type="evidence" value="ECO:0007669"/>
    <property type="project" value="UniProtKB-KW"/>
</dbReference>
<dbReference type="InterPro" id="IPR008332">
    <property type="entry name" value="MethylG_MeTrfase_N"/>
</dbReference>
<dbReference type="InterPro" id="IPR016221">
    <property type="entry name" value="Bifunct_regulatory_prot_Ada"/>
</dbReference>